<dbReference type="PANTHER" id="PTHR14155">
    <property type="entry name" value="RING FINGER DOMAIN-CONTAINING"/>
    <property type="match status" value="1"/>
</dbReference>
<dbReference type="PANTHER" id="PTHR14155:SF529">
    <property type="entry name" value="OS06G0534900 PROTEIN"/>
    <property type="match status" value="1"/>
</dbReference>
<dbReference type="InterPro" id="IPR013083">
    <property type="entry name" value="Znf_RING/FYVE/PHD"/>
</dbReference>
<dbReference type="PROSITE" id="PS50089">
    <property type="entry name" value="ZF_RING_2"/>
    <property type="match status" value="1"/>
</dbReference>
<feature type="transmembrane region" description="Helical" evidence="9">
    <location>
        <begin position="15"/>
        <end position="36"/>
    </location>
</feature>
<dbReference type="FunFam" id="3.30.40.10:FF:000672">
    <property type="entry name" value="E3 ubiquitin-protein ligase ATL41"/>
    <property type="match status" value="1"/>
</dbReference>
<feature type="domain" description="RING-type" evidence="10">
    <location>
        <begin position="105"/>
        <end position="147"/>
    </location>
</feature>
<accession>A0A1E5VAU6</accession>
<evidence type="ECO:0000313" key="11">
    <source>
        <dbReference type="EMBL" id="OEL22145.1"/>
    </source>
</evidence>
<dbReference type="SMART" id="SM00184">
    <property type="entry name" value="RING"/>
    <property type="match status" value="1"/>
</dbReference>
<keyword evidence="3" id="KW-0479">Metal-binding</keyword>
<evidence type="ECO:0000256" key="7">
    <source>
        <dbReference type="PROSITE-ProRule" id="PRU00175"/>
    </source>
</evidence>
<evidence type="ECO:0000256" key="6">
    <source>
        <dbReference type="ARBA" id="ARBA00024209"/>
    </source>
</evidence>
<evidence type="ECO:0000256" key="8">
    <source>
        <dbReference type="SAM" id="MobiDB-lite"/>
    </source>
</evidence>
<evidence type="ECO:0000256" key="1">
    <source>
        <dbReference type="ARBA" id="ARBA00000900"/>
    </source>
</evidence>
<comment type="caution">
    <text evidence="11">The sequence shown here is derived from an EMBL/GenBank/DDBJ whole genome shotgun (WGS) entry which is preliminary data.</text>
</comment>
<comment type="catalytic activity">
    <reaction evidence="1">
        <text>S-ubiquitinyl-[E2 ubiquitin-conjugating enzyme]-L-cysteine + [acceptor protein]-L-lysine = [E2 ubiquitin-conjugating enzyme]-L-cysteine + N(6)-ubiquitinyl-[acceptor protein]-L-lysine.</text>
        <dbReference type="EC" id="2.3.2.27"/>
    </reaction>
</comment>
<evidence type="ECO:0000256" key="4">
    <source>
        <dbReference type="ARBA" id="ARBA00022771"/>
    </source>
</evidence>
<dbReference type="EMBL" id="LWDX02046236">
    <property type="protein sequence ID" value="OEL22145.1"/>
    <property type="molecule type" value="Genomic_DNA"/>
</dbReference>
<comment type="similarity">
    <text evidence="6">Belongs to the RING-type zinc finger family. ATL subfamily.</text>
</comment>
<keyword evidence="12" id="KW-1185">Reference proteome</keyword>
<sequence length="178" mass="18770">MTIFVFCLLVSTVSVWKTCAFASLAALLLSVAGCFAPKSWFRRRRRGATSSELVVVTVTAGAARPGNPCAHAQVNAPPAFAFQCPLEAAGGGGEAAAAAVSCVVCSVCLEDVRGGGMVRQVPVCRHIFHVGCIDMWLHSHRTCPMCRCEISPALEKVTPKDAVEEAPVSSDDQELPPV</sequence>
<dbReference type="EC" id="2.3.2.27" evidence="2"/>
<reference evidence="11 12" key="1">
    <citation type="submission" date="2016-09" db="EMBL/GenBank/DDBJ databases">
        <title>The draft genome of Dichanthelium oligosanthes: A C3 panicoid grass species.</title>
        <authorList>
            <person name="Studer A.J."/>
            <person name="Schnable J.C."/>
            <person name="Brutnell T.P."/>
        </authorList>
    </citation>
    <scope>NUCLEOTIDE SEQUENCE [LARGE SCALE GENOMIC DNA]</scope>
    <source>
        <strain evidence="12">cv. Kellogg 1175</strain>
        <tissue evidence="11">Leaf</tissue>
    </source>
</reference>
<dbReference type="GO" id="GO:0008270">
    <property type="term" value="F:zinc ion binding"/>
    <property type="evidence" value="ECO:0007669"/>
    <property type="project" value="UniProtKB-KW"/>
</dbReference>
<keyword evidence="9" id="KW-0472">Membrane</keyword>
<organism evidence="11 12">
    <name type="scientific">Dichanthelium oligosanthes</name>
    <dbReference type="NCBI Taxonomy" id="888268"/>
    <lineage>
        <taxon>Eukaryota</taxon>
        <taxon>Viridiplantae</taxon>
        <taxon>Streptophyta</taxon>
        <taxon>Embryophyta</taxon>
        <taxon>Tracheophyta</taxon>
        <taxon>Spermatophyta</taxon>
        <taxon>Magnoliopsida</taxon>
        <taxon>Liliopsida</taxon>
        <taxon>Poales</taxon>
        <taxon>Poaceae</taxon>
        <taxon>PACMAD clade</taxon>
        <taxon>Panicoideae</taxon>
        <taxon>Panicodae</taxon>
        <taxon>Paniceae</taxon>
        <taxon>Dichantheliinae</taxon>
        <taxon>Dichanthelium</taxon>
    </lineage>
</organism>
<name>A0A1E5VAU6_9POAL</name>
<dbReference type="InterPro" id="IPR053238">
    <property type="entry name" value="RING-H2_zinc_finger"/>
</dbReference>
<dbReference type="Gene3D" id="3.30.40.10">
    <property type="entry name" value="Zinc/RING finger domain, C3HC4 (zinc finger)"/>
    <property type="match status" value="1"/>
</dbReference>
<dbReference type="InterPro" id="IPR001841">
    <property type="entry name" value="Znf_RING"/>
</dbReference>
<evidence type="ECO:0000256" key="3">
    <source>
        <dbReference type="ARBA" id="ARBA00022723"/>
    </source>
</evidence>
<dbReference type="GO" id="GO:0061630">
    <property type="term" value="F:ubiquitin protein ligase activity"/>
    <property type="evidence" value="ECO:0007669"/>
    <property type="project" value="UniProtKB-EC"/>
</dbReference>
<dbReference type="AlphaFoldDB" id="A0A1E5VAU6"/>
<evidence type="ECO:0000256" key="5">
    <source>
        <dbReference type="ARBA" id="ARBA00022833"/>
    </source>
</evidence>
<dbReference type="Proteomes" id="UP000095767">
    <property type="component" value="Unassembled WGS sequence"/>
</dbReference>
<feature type="region of interest" description="Disordered" evidence="8">
    <location>
        <begin position="159"/>
        <end position="178"/>
    </location>
</feature>
<keyword evidence="4 7" id="KW-0863">Zinc-finger</keyword>
<evidence type="ECO:0000256" key="2">
    <source>
        <dbReference type="ARBA" id="ARBA00012483"/>
    </source>
</evidence>
<protein>
    <recommendedName>
        <fullName evidence="2">RING-type E3 ubiquitin transferase</fullName>
        <ecNumber evidence="2">2.3.2.27</ecNumber>
    </recommendedName>
</protein>
<evidence type="ECO:0000313" key="12">
    <source>
        <dbReference type="Proteomes" id="UP000095767"/>
    </source>
</evidence>
<evidence type="ECO:0000259" key="10">
    <source>
        <dbReference type="PROSITE" id="PS50089"/>
    </source>
</evidence>
<dbReference type="OrthoDB" id="687946at2759"/>
<gene>
    <name evidence="11" type="ORF">BAE44_0016836</name>
</gene>
<keyword evidence="9" id="KW-0812">Transmembrane</keyword>
<dbReference type="SUPFAM" id="SSF57850">
    <property type="entry name" value="RING/U-box"/>
    <property type="match status" value="1"/>
</dbReference>
<keyword evidence="9" id="KW-1133">Transmembrane helix</keyword>
<evidence type="ECO:0000256" key="9">
    <source>
        <dbReference type="SAM" id="Phobius"/>
    </source>
</evidence>
<dbReference type="Pfam" id="PF13639">
    <property type="entry name" value="zf-RING_2"/>
    <property type="match status" value="1"/>
</dbReference>
<proteinExistence type="inferred from homology"/>
<keyword evidence="5" id="KW-0862">Zinc</keyword>